<dbReference type="InterPro" id="IPR011047">
    <property type="entry name" value="Quinoprotein_ADH-like_sf"/>
</dbReference>
<dbReference type="SUPFAM" id="SSF101898">
    <property type="entry name" value="NHL repeat"/>
    <property type="match status" value="1"/>
</dbReference>
<feature type="region of interest" description="Disordered" evidence="1">
    <location>
        <begin position="740"/>
        <end position="781"/>
    </location>
</feature>
<feature type="compositionally biased region" description="Acidic residues" evidence="1">
    <location>
        <begin position="589"/>
        <end position="600"/>
    </location>
</feature>
<evidence type="ECO:0000313" key="2">
    <source>
        <dbReference type="EMBL" id="EME89251.1"/>
    </source>
</evidence>
<dbReference type="OrthoDB" id="8883818at2759"/>
<reference evidence="2 3" key="1">
    <citation type="journal article" date="2012" name="PLoS Pathog.">
        <title>Diverse lifestyles and strategies of plant pathogenesis encoded in the genomes of eighteen Dothideomycetes fungi.</title>
        <authorList>
            <person name="Ohm R.A."/>
            <person name="Feau N."/>
            <person name="Henrissat B."/>
            <person name="Schoch C.L."/>
            <person name="Horwitz B.A."/>
            <person name="Barry K.W."/>
            <person name="Condon B.J."/>
            <person name="Copeland A.C."/>
            <person name="Dhillon B."/>
            <person name="Glaser F."/>
            <person name="Hesse C.N."/>
            <person name="Kosti I."/>
            <person name="LaButti K."/>
            <person name="Lindquist E.A."/>
            <person name="Lucas S."/>
            <person name="Salamov A.A."/>
            <person name="Bradshaw R.E."/>
            <person name="Ciuffetti L."/>
            <person name="Hamelin R.C."/>
            <person name="Kema G.H.J."/>
            <person name="Lawrence C."/>
            <person name="Scott J.A."/>
            <person name="Spatafora J.W."/>
            <person name="Turgeon B.G."/>
            <person name="de Wit P.J.G.M."/>
            <person name="Zhong S."/>
            <person name="Goodwin S.B."/>
            <person name="Grigoriev I.V."/>
        </authorList>
    </citation>
    <scope>NUCLEOTIDE SEQUENCE [LARGE SCALE GENOMIC DNA]</scope>
    <source>
        <strain evidence="2 3">CIRAD86</strain>
    </source>
</reference>
<feature type="compositionally biased region" description="Basic and acidic residues" evidence="1">
    <location>
        <begin position="579"/>
        <end position="588"/>
    </location>
</feature>
<dbReference type="InterPro" id="IPR011043">
    <property type="entry name" value="Gal_Oxase/kelch_b-propeller"/>
</dbReference>
<dbReference type="GO" id="GO:0034455">
    <property type="term" value="C:t-UTP complex"/>
    <property type="evidence" value="ECO:0007669"/>
    <property type="project" value="TreeGrafter"/>
</dbReference>
<dbReference type="EMBL" id="KB446555">
    <property type="protein sequence ID" value="EME89251.1"/>
    <property type="molecule type" value="Genomic_DNA"/>
</dbReference>
<proteinExistence type="predicted"/>
<organism evidence="2 3">
    <name type="scientific">Pseudocercospora fijiensis (strain CIRAD86)</name>
    <name type="common">Black leaf streak disease fungus</name>
    <name type="synonym">Mycosphaerella fijiensis</name>
    <dbReference type="NCBI Taxonomy" id="383855"/>
    <lineage>
        <taxon>Eukaryota</taxon>
        <taxon>Fungi</taxon>
        <taxon>Dikarya</taxon>
        <taxon>Ascomycota</taxon>
        <taxon>Pezizomycotina</taxon>
        <taxon>Dothideomycetes</taxon>
        <taxon>Dothideomycetidae</taxon>
        <taxon>Mycosphaerellales</taxon>
        <taxon>Mycosphaerellaceae</taxon>
        <taxon>Pseudocercospora</taxon>
    </lineage>
</organism>
<dbReference type="SUPFAM" id="SSF50998">
    <property type="entry name" value="Quinoprotein alcohol dehydrogenase-like"/>
    <property type="match status" value="1"/>
</dbReference>
<keyword evidence="3" id="KW-1185">Reference proteome</keyword>
<dbReference type="STRING" id="383855.N1QB56"/>
<feature type="region of interest" description="Disordered" evidence="1">
    <location>
        <begin position="575"/>
        <end position="600"/>
    </location>
</feature>
<dbReference type="GO" id="GO:0000462">
    <property type="term" value="P:maturation of SSU-rRNA from tricistronic rRNA transcript (SSU-rRNA, 5.8S rRNA, LSU-rRNA)"/>
    <property type="evidence" value="ECO:0007669"/>
    <property type="project" value="InterPro"/>
</dbReference>
<accession>N1QB56</accession>
<dbReference type="GeneID" id="19338530"/>
<dbReference type="SMART" id="SM00320">
    <property type="entry name" value="WD40"/>
    <property type="match status" value="8"/>
</dbReference>
<dbReference type="InterPro" id="IPR015943">
    <property type="entry name" value="WD40/YVTN_repeat-like_dom_sf"/>
</dbReference>
<dbReference type="Gene3D" id="2.130.10.10">
    <property type="entry name" value="YVTN repeat-like/Quinoprotein amine dehydrogenase"/>
    <property type="match status" value="2"/>
</dbReference>
<dbReference type="eggNOG" id="KOG2048">
    <property type="taxonomic scope" value="Eukaryota"/>
</dbReference>
<dbReference type="SUPFAM" id="SSF50965">
    <property type="entry name" value="Galactose oxidase, central domain"/>
    <property type="match status" value="1"/>
</dbReference>
<name>N1QB56_PSEFD</name>
<dbReference type="GO" id="GO:0030686">
    <property type="term" value="C:90S preribosome"/>
    <property type="evidence" value="ECO:0007669"/>
    <property type="project" value="InterPro"/>
</dbReference>
<gene>
    <name evidence="2" type="ORF">MYCFIDRAFT_26832</name>
</gene>
<dbReference type="InterPro" id="IPR001680">
    <property type="entry name" value="WD40_rpt"/>
</dbReference>
<sequence>MDVHRSRFVPFPVHAITAVAFSRATEETKLPDGVPQPTLRLAIGRDNGQIEIWNEFTGRWVQERMFSGDKSVDGLAWTREPDEVDFEGQPILGQYRLFSIASSPHVLEWDLKRGDLKKRSTGNFSEVWCFAVQPRLPRDGKAESKSQDLVVGCGDGTVALLSTADDDLQFQRFLARVSGKRAKCISITYQNRDRIVAGFADSNIRVIDTRNGNIVRTMSLGSGVPPAPKNKFVWKVRCLPNGDIVSGDSDGDVVFWDGRSYSLNQKIKGHDSDCVDIVAGSDGKTVITGSLDGRVAVHHNITNANGRKTWVKTHHRRIHAKSEVKAMAAYDGKDLSVVVSGGSDFAPTVIPIRDYGKADPRSLSHLPQAQSPVVSARRARLLVSWWDNSISIWRITRPHDVEFGPEPQPPRKLVGKLVLKSKQSINSVAISDDGKVLCAATGAELKLFQLRRSPSSHTMDFKPLVLPSALATAGTRLVCFSPDGKWLAIVNLDNEVHVLRLAQDPVKPKRITVVNADAELERRHRTPLAQSAYKGYDEAITRLAFSHDSCILVASDISGHLDSWVLEGHEDLTAPQIDITKDDSKHDDSDESSSDSSDDEDDQIFLFYGQHWTGNPAAHLLPRLDSAALVLTFRPSASSSSSAAGSGAINGNPGLPQGPHRLWVMTTKHQMYEFDVLEGRLSDWSRRNPTSSLPEDFKKLKDHVKGAVWDVSEHRERLWLYGSYWLFMLNVKGDIAQASKKRRLSSSASGGISGKALKRSGSSQWNRDGLPSRTDEENVSIVDSQAAQERKWWCSYKYRSILGMVALEDEQPSSSEQVEVVIVERPLWDVQEGTKGSK</sequence>
<dbReference type="Pfam" id="PF00400">
    <property type="entry name" value="WD40"/>
    <property type="match status" value="2"/>
</dbReference>
<dbReference type="InterPro" id="IPR046351">
    <property type="entry name" value="UTP4"/>
</dbReference>
<dbReference type="VEuPathDB" id="FungiDB:MYCFIDRAFT_26832"/>
<dbReference type="HOGENOM" id="CLU_002392_2_1_1"/>
<dbReference type="AlphaFoldDB" id="N1QB56"/>
<protein>
    <submittedName>
        <fullName evidence="2">Uncharacterized protein</fullName>
    </submittedName>
</protein>
<dbReference type="GO" id="GO:0032040">
    <property type="term" value="C:small-subunit processome"/>
    <property type="evidence" value="ECO:0007669"/>
    <property type="project" value="TreeGrafter"/>
</dbReference>
<evidence type="ECO:0000313" key="3">
    <source>
        <dbReference type="Proteomes" id="UP000016932"/>
    </source>
</evidence>
<dbReference type="KEGG" id="pfj:MYCFIDRAFT_26832"/>
<dbReference type="GO" id="GO:0003723">
    <property type="term" value="F:RNA binding"/>
    <property type="evidence" value="ECO:0007669"/>
    <property type="project" value="TreeGrafter"/>
</dbReference>
<dbReference type="Proteomes" id="UP000016932">
    <property type="component" value="Unassembled WGS sequence"/>
</dbReference>
<dbReference type="PANTHER" id="PTHR44163">
    <property type="entry name" value="U3 SMALL NUCLEOLAR RNA-ASSOCIATED PROTEIN 4 HOMOLOG"/>
    <property type="match status" value="1"/>
</dbReference>
<dbReference type="RefSeq" id="XP_007919783.1">
    <property type="nucleotide sequence ID" value="XM_007921592.1"/>
</dbReference>
<evidence type="ECO:0000256" key="1">
    <source>
        <dbReference type="SAM" id="MobiDB-lite"/>
    </source>
</evidence>
<dbReference type="PANTHER" id="PTHR44163:SF1">
    <property type="entry name" value="U3 SMALL NUCLEOLAR RNA-ASSOCIATED PROTEIN 4 HOMOLOG"/>
    <property type="match status" value="1"/>
</dbReference>